<dbReference type="InterPro" id="IPR051201">
    <property type="entry name" value="Chloro_Bact_Ser_Proteases"/>
</dbReference>
<dbReference type="SUPFAM" id="SSF50156">
    <property type="entry name" value="PDZ domain-like"/>
    <property type="match status" value="1"/>
</dbReference>
<protein>
    <submittedName>
        <fullName evidence="6">Trypsin-like serine protease</fullName>
    </submittedName>
</protein>
<evidence type="ECO:0000256" key="3">
    <source>
        <dbReference type="ARBA" id="ARBA00022801"/>
    </source>
</evidence>
<evidence type="ECO:0000313" key="7">
    <source>
        <dbReference type="Proteomes" id="UP000594464"/>
    </source>
</evidence>
<dbReference type="InterPro" id="IPR001478">
    <property type="entry name" value="PDZ"/>
</dbReference>
<dbReference type="Pfam" id="PF13365">
    <property type="entry name" value="Trypsin_2"/>
    <property type="match status" value="1"/>
</dbReference>
<evidence type="ECO:0000313" key="6">
    <source>
        <dbReference type="EMBL" id="QPJ66398.1"/>
    </source>
</evidence>
<dbReference type="GO" id="GO:0004252">
    <property type="term" value="F:serine-type endopeptidase activity"/>
    <property type="evidence" value="ECO:0007669"/>
    <property type="project" value="InterPro"/>
</dbReference>
<keyword evidence="3" id="KW-0378">Hydrolase</keyword>
<dbReference type="InterPro" id="IPR001940">
    <property type="entry name" value="Peptidase_S1C"/>
</dbReference>
<feature type="domain" description="PDZ" evidence="5">
    <location>
        <begin position="257"/>
        <end position="354"/>
    </location>
</feature>
<dbReference type="EMBL" id="CP048620">
    <property type="protein sequence ID" value="QPJ66398.1"/>
    <property type="molecule type" value="Genomic_DNA"/>
</dbReference>
<dbReference type="PANTHER" id="PTHR43343">
    <property type="entry name" value="PEPTIDASE S12"/>
    <property type="match status" value="1"/>
</dbReference>
<sequence>MGALTFENWDTIKFSLFGRPMAQDLDFNRPENRSSGAPLATRDEEITTRVYDNNRSAVVNIASTALSMNFWRQIVPTQGQGTGVIIDQQGYILTNNHVVEGAQKITVTLDGTKRADAVLIGKAPSTDLAVIKIPSRFVDRVARLGNSDLIRVGQKAIAIGNPFGLSQTLTSGVISALDRHIQNEDGSILENLIQTDAAINPGNSGGPLLNSSGEVVGINTAIFSMSGGYQGIGFAIPINRARQVASQLITSGKFAVPWLGVSGLPLNPELSKAIGVDFDKGVVVVDVVMGSPAHKGGVQGGRREVSLGNMRLAVDGDIILGLNDRKIETMNDLTQTLSQYKIGDSVQLKVWRNNRLLALNLILQEKPV</sequence>
<dbReference type="PRINTS" id="PR00834">
    <property type="entry name" value="PROTEASES2C"/>
</dbReference>
<accession>A0A7T0C4M3</accession>
<dbReference type="Gene3D" id="2.30.42.10">
    <property type="match status" value="1"/>
</dbReference>
<dbReference type="InterPro" id="IPR043504">
    <property type="entry name" value="Peptidase_S1_PA_chymotrypsin"/>
</dbReference>
<dbReference type="SMART" id="SM00228">
    <property type="entry name" value="PDZ"/>
    <property type="match status" value="1"/>
</dbReference>
<dbReference type="PANTHER" id="PTHR43343:SF3">
    <property type="entry name" value="PROTEASE DO-LIKE 8, CHLOROPLASTIC"/>
    <property type="match status" value="1"/>
</dbReference>
<dbReference type="InterPro" id="IPR009003">
    <property type="entry name" value="Peptidase_S1_PA"/>
</dbReference>
<reference evidence="7" key="1">
    <citation type="submission" date="2020-02" db="EMBL/GenBank/DDBJ databases">
        <title>Genomic and physiological characterization of two novel Nitrospinaceae genera.</title>
        <authorList>
            <person name="Mueller A.J."/>
            <person name="Jung M.-Y."/>
            <person name="Strachan C.R."/>
            <person name="Herbold C.W."/>
            <person name="Kirkegaard R.H."/>
            <person name="Daims H."/>
        </authorList>
    </citation>
    <scope>NUCLEOTIDE SEQUENCE [LARGE SCALE GENOMIC DNA]</scope>
</reference>
<evidence type="ECO:0000259" key="5">
    <source>
        <dbReference type="SMART" id="SM00228"/>
    </source>
</evidence>
<dbReference type="KEGG" id="nva:G3M78_13730"/>
<dbReference type="GO" id="GO:0006508">
    <property type="term" value="P:proteolysis"/>
    <property type="evidence" value="ECO:0007669"/>
    <property type="project" value="UniProtKB-KW"/>
</dbReference>
<organism evidence="6 7">
    <name type="scientific">Candidatus Nitrohelix vancouverensis</name>
    <dbReference type="NCBI Taxonomy" id="2705534"/>
    <lineage>
        <taxon>Bacteria</taxon>
        <taxon>Pseudomonadati</taxon>
        <taxon>Nitrospinota/Tectimicrobiota group</taxon>
        <taxon>Nitrospinota</taxon>
        <taxon>Nitrospinia</taxon>
        <taxon>Nitrospinales</taxon>
        <taxon>Nitrospinaceae</taxon>
        <taxon>Candidatus Nitrohelix</taxon>
    </lineage>
</organism>
<dbReference type="Gene3D" id="2.40.10.10">
    <property type="entry name" value="Trypsin-like serine proteases"/>
    <property type="match status" value="2"/>
</dbReference>
<proteinExistence type="inferred from homology"/>
<comment type="similarity">
    <text evidence="1">Belongs to the peptidase S1C family.</text>
</comment>
<evidence type="ECO:0000256" key="1">
    <source>
        <dbReference type="ARBA" id="ARBA00010541"/>
    </source>
</evidence>
<keyword evidence="4" id="KW-0720">Serine protease</keyword>
<evidence type="ECO:0000256" key="2">
    <source>
        <dbReference type="ARBA" id="ARBA00022670"/>
    </source>
</evidence>
<gene>
    <name evidence="6" type="ORF">G3M78_13730</name>
</gene>
<evidence type="ECO:0000256" key="4">
    <source>
        <dbReference type="ARBA" id="ARBA00022825"/>
    </source>
</evidence>
<keyword evidence="2 6" id="KW-0645">Protease</keyword>
<dbReference type="FunFam" id="2.40.10.10:FF:000001">
    <property type="entry name" value="Periplasmic serine protease DegS"/>
    <property type="match status" value="1"/>
</dbReference>
<dbReference type="SUPFAM" id="SSF50494">
    <property type="entry name" value="Trypsin-like serine proteases"/>
    <property type="match status" value="1"/>
</dbReference>
<dbReference type="Proteomes" id="UP000594464">
    <property type="component" value="Chromosome"/>
</dbReference>
<dbReference type="InterPro" id="IPR036034">
    <property type="entry name" value="PDZ_sf"/>
</dbReference>
<name>A0A7T0C4M3_9BACT</name>
<dbReference type="Pfam" id="PF13180">
    <property type="entry name" value="PDZ_2"/>
    <property type="match status" value="1"/>
</dbReference>
<dbReference type="AlphaFoldDB" id="A0A7T0C4M3"/>